<dbReference type="EMBL" id="KL367579">
    <property type="protein sequence ID" value="KFD63150.1"/>
    <property type="molecule type" value="Genomic_DNA"/>
</dbReference>
<dbReference type="InterPro" id="IPR041373">
    <property type="entry name" value="RT_RNaseH"/>
</dbReference>
<dbReference type="SUPFAM" id="SSF56672">
    <property type="entry name" value="DNA/RNA polymerases"/>
    <property type="match status" value="1"/>
</dbReference>
<evidence type="ECO:0000256" key="3">
    <source>
        <dbReference type="ARBA" id="ARBA00022722"/>
    </source>
</evidence>
<evidence type="ECO:0000256" key="6">
    <source>
        <dbReference type="ARBA" id="ARBA00022918"/>
    </source>
</evidence>
<evidence type="ECO:0000313" key="8">
    <source>
        <dbReference type="EMBL" id="KFD63150.1"/>
    </source>
</evidence>
<reference evidence="8" key="1">
    <citation type="journal article" date="2014" name="Nat. Genet.">
        <title>Genome and transcriptome of the porcine whipworm Trichuris suis.</title>
        <authorList>
            <person name="Jex A.R."/>
            <person name="Nejsum P."/>
            <person name="Schwarz E.M."/>
            <person name="Hu L."/>
            <person name="Young N.D."/>
            <person name="Hall R.S."/>
            <person name="Korhonen P.K."/>
            <person name="Liao S."/>
            <person name="Thamsborg S."/>
            <person name="Xia J."/>
            <person name="Xu P."/>
            <person name="Wang S."/>
            <person name="Scheerlinck J.P."/>
            <person name="Hofmann A."/>
            <person name="Sternberg P.W."/>
            <person name="Wang J."/>
            <person name="Gasser R.B."/>
        </authorList>
    </citation>
    <scope>NUCLEOTIDE SEQUENCE [LARGE SCALE GENOMIC DNA]</scope>
    <source>
        <strain evidence="8">DCEP-RM93F</strain>
    </source>
</reference>
<gene>
    <name evidence="8" type="ORF">M514_24625</name>
</gene>
<feature type="domain" description="Reverse transcriptase RNase H-like" evidence="7">
    <location>
        <begin position="2"/>
        <end position="47"/>
    </location>
</feature>
<evidence type="ECO:0000256" key="4">
    <source>
        <dbReference type="ARBA" id="ARBA00022759"/>
    </source>
</evidence>
<dbReference type="InterPro" id="IPR050951">
    <property type="entry name" value="Retrovirus_Pol_polyprotein"/>
</dbReference>
<evidence type="ECO:0000259" key="7">
    <source>
        <dbReference type="Pfam" id="PF17917"/>
    </source>
</evidence>
<name>A0A085N104_9BILA</name>
<keyword evidence="5" id="KW-0378">Hydrolase</keyword>
<keyword evidence="1" id="KW-0808">Transferase</keyword>
<protein>
    <recommendedName>
        <fullName evidence="7">Reverse transcriptase RNase H-like domain-containing protein</fullName>
    </recommendedName>
</protein>
<dbReference type="Pfam" id="PF17917">
    <property type="entry name" value="RT_RNaseH"/>
    <property type="match status" value="1"/>
</dbReference>
<evidence type="ECO:0000256" key="5">
    <source>
        <dbReference type="ARBA" id="ARBA00022801"/>
    </source>
</evidence>
<dbReference type="PANTHER" id="PTHR37984:SF5">
    <property type="entry name" value="PROTEIN NYNRIN-LIKE"/>
    <property type="match status" value="1"/>
</dbReference>
<dbReference type="Proteomes" id="UP000030758">
    <property type="component" value="Unassembled WGS sequence"/>
</dbReference>
<sequence>MFEIKQFRHYLIGRYFTVWTDHCPLQWLSGQKIEGHLARWAIALQEFDFTIKYKNGLNSVNAGALSRLGQATVVAASMSLEVFHLEWMDT</sequence>
<dbReference type="GO" id="GO:0004519">
    <property type="term" value="F:endonuclease activity"/>
    <property type="evidence" value="ECO:0007669"/>
    <property type="project" value="UniProtKB-KW"/>
</dbReference>
<evidence type="ECO:0000256" key="2">
    <source>
        <dbReference type="ARBA" id="ARBA00022695"/>
    </source>
</evidence>
<evidence type="ECO:0000256" key="1">
    <source>
        <dbReference type="ARBA" id="ARBA00022679"/>
    </source>
</evidence>
<proteinExistence type="predicted"/>
<accession>A0A085N104</accession>
<dbReference type="InterPro" id="IPR043502">
    <property type="entry name" value="DNA/RNA_pol_sf"/>
</dbReference>
<keyword evidence="3" id="KW-0540">Nuclease</keyword>
<keyword evidence="4" id="KW-0255">Endonuclease</keyword>
<dbReference type="AlphaFoldDB" id="A0A085N104"/>
<dbReference type="GO" id="GO:0003964">
    <property type="term" value="F:RNA-directed DNA polymerase activity"/>
    <property type="evidence" value="ECO:0007669"/>
    <property type="project" value="UniProtKB-KW"/>
</dbReference>
<keyword evidence="6" id="KW-0695">RNA-directed DNA polymerase</keyword>
<dbReference type="PANTHER" id="PTHR37984">
    <property type="entry name" value="PROTEIN CBG26694"/>
    <property type="match status" value="1"/>
</dbReference>
<dbReference type="GO" id="GO:0016787">
    <property type="term" value="F:hydrolase activity"/>
    <property type="evidence" value="ECO:0007669"/>
    <property type="project" value="UniProtKB-KW"/>
</dbReference>
<keyword evidence="2" id="KW-0548">Nucleotidyltransferase</keyword>
<organism evidence="8">
    <name type="scientific">Trichuris suis</name>
    <name type="common">pig whipworm</name>
    <dbReference type="NCBI Taxonomy" id="68888"/>
    <lineage>
        <taxon>Eukaryota</taxon>
        <taxon>Metazoa</taxon>
        <taxon>Ecdysozoa</taxon>
        <taxon>Nematoda</taxon>
        <taxon>Enoplea</taxon>
        <taxon>Dorylaimia</taxon>
        <taxon>Trichinellida</taxon>
        <taxon>Trichuridae</taxon>
        <taxon>Trichuris</taxon>
    </lineage>
</organism>